<organism evidence="2 3">
    <name type="scientific">Varanus komodoensis</name>
    <name type="common">Komodo dragon</name>
    <dbReference type="NCBI Taxonomy" id="61221"/>
    <lineage>
        <taxon>Eukaryota</taxon>
        <taxon>Metazoa</taxon>
        <taxon>Chordata</taxon>
        <taxon>Craniata</taxon>
        <taxon>Vertebrata</taxon>
        <taxon>Euteleostomi</taxon>
        <taxon>Lepidosauria</taxon>
        <taxon>Squamata</taxon>
        <taxon>Bifurcata</taxon>
        <taxon>Unidentata</taxon>
        <taxon>Episquamata</taxon>
        <taxon>Toxicofera</taxon>
        <taxon>Anguimorpha</taxon>
        <taxon>Paleoanguimorpha</taxon>
        <taxon>Varanoidea</taxon>
        <taxon>Varanidae</taxon>
        <taxon>Varanus</taxon>
    </lineage>
</organism>
<dbReference type="Ensembl" id="ENSVKKT00000022563.1">
    <property type="protein sequence ID" value="ENSVKKP00000022016.1"/>
    <property type="gene ID" value="ENSVKKG00000014709.1"/>
</dbReference>
<reference evidence="2" key="1">
    <citation type="submission" date="2025-08" db="UniProtKB">
        <authorList>
            <consortium name="Ensembl"/>
        </authorList>
    </citation>
    <scope>IDENTIFICATION</scope>
</reference>
<accession>A0A8D2LH41</accession>
<reference evidence="2" key="2">
    <citation type="submission" date="2025-09" db="UniProtKB">
        <authorList>
            <consortium name="Ensembl"/>
        </authorList>
    </citation>
    <scope>IDENTIFICATION</scope>
</reference>
<name>A0A8D2LH41_VARKO</name>
<keyword evidence="3" id="KW-1185">Reference proteome</keyword>
<dbReference type="Proteomes" id="UP000694545">
    <property type="component" value="Unplaced"/>
</dbReference>
<dbReference type="AlphaFoldDB" id="A0A8D2LH41"/>
<proteinExistence type="predicted"/>
<sequence length="222" mass="23398">MEARMMQRQAPPSYGQLIARGVIPPVEGFPTEHSNQNSMLGSLRSLLCALRHDPATAAPGGHRPHRSRFVRRLVRRMRRMGLLSRPAPASPSSAAATSSPSHAVPDAVPEPSPGDGDAPSAPQGDQAPPLPQKVPPAPAEPAPEPPAPPPGPPPRLSGMMRTLRLRLFSPAPPCFVEAPDPLSAPPSPADEDDVLLVPLAEPHLASNTSPVAWEADDEPLLT</sequence>
<dbReference type="OMA" id="ENFESWN"/>
<evidence type="ECO:0000256" key="1">
    <source>
        <dbReference type="SAM" id="MobiDB-lite"/>
    </source>
</evidence>
<feature type="region of interest" description="Disordered" evidence="1">
    <location>
        <begin position="82"/>
        <end position="162"/>
    </location>
</feature>
<evidence type="ECO:0000313" key="3">
    <source>
        <dbReference type="Proteomes" id="UP000694545"/>
    </source>
</evidence>
<evidence type="ECO:0000313" key="2">
    <source>
        <dbReference type="Ensembl" id="ENSVKKP00000022016.1"/>
    </source>
</evidence>
<protein>
    <submittedName>
        <fullName evidence="2">Uncharacterized protein</fullName>
    </submittedName>
</protein>
<feature type="compositionally biased region" description="Pro residues" evidence="1">
    <location>
        <begin position="128"/>
        <end position="155"/>
    </location>
</feature>
<feature type="compositionally biased region" description="Low complexity" evidence="1">
    <location>
        <begin position="82"/>
        <end position="105"/>
    </location>
</feature>